<evidence type="ECO:0000256" key="4">
    <source>
        <dbReference type="ARBA" id="ARBA00023163"/>
    </source>
</evidence>
<name>A0AAW1X227_RUBAR</name>
<comment type="subcellular location">
    <subcellularLocation>
        <location evidence="1">Nucleus</location>
    </subcellularLocation>
</comment>
<sequence length="232" mass="26371">MDRFILETLEGEFLWNENPPVLNQTAFVPYSTEAELGKPPSGSNSMSMNKRMVQFLRKSCAPSTARIETGENKNSKVKGFCHMINERMRREKQKQGYLALHSLLPNGTKSDKNWIVQMATTNIQQLQRCKEELGKRNMELESILSKDGSVKWSRLRLRVANPTSGVDSMLEVLKCLQSLGLKTRNIQSRFSAHEFSVEVEIENKIGAAVVETAMQEALYEVERKLLCSFPGR</sequence>
<keyword evidence="3" id="KW-0238">DNA-binding</keyword>
<dbReference type="CDD" id="cd11393">
    <property type="entry name" value="bHLH_AtbHLH_like"/>
    <property type="match status" value="1"/>
</dbReference>
<feature type="domain" description="BHLH" evidence="6">
    <location>
        <begin position="77"/>
        <end position="126"/>
    </location>
</feature>
<evidence type="ECO:0000313" key="8">
    <source>
        <dbReference type="Proteomes" id="UP001457282"/>
    </source>
</evidence>
<evidence type="ECO:0000256" key="5">
    <source>
        <dbReference type="ARBA" id="ARBA00023242"/>
    </source>
</evidence>
<dbReference type="InterPro" id="IPR045239">
    <property type="entry name" value="bHLH95_bHLH"/>
</dbReference>
<dbReference type="GO" id="GO:0005634">
    <property type="term" value="C:nucleus"/>
    <property type="evidence" value="ECO:0007669"/>
    <property type="project" value="UniProtKB-SubCell"/>
</dbReference>
<dbReference type="InterPro" id="IPR044658">
    <property type="entry name" value="bHLH92/bHLH041-like"/>
</dbReference>
<dbReference type="SMART" id="SM00353">
    <property type="entry name" value="HLH"/>
    <property type="match status" value="1"/>
</dbReference>
<dbReference type="GO" id="GO:0046983">
    <property type="term" value="F:protein dimerization activity"/>
    <property type="evidence" value="ECO:0007669"/>
    <property type="project" value="InterPro"/>
</dbReference>
<dbReference type="GO" id="GO:0003677">
    <property type="term" value="F:DNA binding"/>
    <property type="evidence" value="ECO:0007669"/>
    <property type="project" value="UniProtKB-KW"/>
</dbReference>
<evidence type="ECO:0000256" key="2">
    <source>
        <dbReference type="ARBA" id="ARBA00023015"/>
    </source>
</evidence>
<dbReference type="PANTHER" id="PTHR46665">
    <property type="entry name" value="TRANSCRIPTION FACTOR BHLH041-RELATED-RELATED"/>
    <property type="match status" value="1"/>
</dbReference>
<dbReference type="EMBL" id="JBEDUW010000004">
    <property type="protein sequence ID" value="KAK9931010.1"/>
    <property type="molecule type" value="Genomic_DNA"/>
</dbReference>
<evidence type="ECO:0000259" key="6">
    <source>
        <dbReference type="PROSITE" id="PS50888"/>
    </source>
</evidence>
<gene>
    <name evidence="7" type="ORF">M0R45_018308</name>
</gene>
<evidence type="ECO:0000313" key="7">
    <source>
        <dbReference type="EMBL" id="KAK9931010.1"/>
    </source>
</evidence>
<keyword evidence="8" id="KW-1185">Reference proteome</keyword>
<dbReference type="AlphaFoldDB" id="A0AAW1X227"/>
<dbReference type="PANTHER" id="PTHR46665:SF6">
    <property type="entry name" value="TRANSCRIPTION FACTOR BHLH92"/>
    <property type="match status" value="1"/>
</dbReference>
<dbReference type="Gene3D" id="4.10.280.10">
    <property type="entry name" value="Helix-loop-helix DNA-binding domain"/>
    <property type="match status" value="1"/>
</dbReference>
<keyword evidence="4" id="KW-0804">Transcription</keyword>
<organism evidence="7 8">
    <name type="scientific">Rubus argutus</name>
    <name type="common">Southern blackberry</name>
    <dbReference type="NCBI Taxonomy" id="59490"/>
    <lineage>
        <taxon>Eukaryota</taxon>
        <taxon>Viridiplantae</taxon>
        <taxon>Streptophyta</taxon>
        <taxon>Embryophyta</taxon>
        <taxon>Tracheophyta</taxon>
        <taxon>Spermatophyta</taxon>
        <taxon>Magnoliopsida</taxon>
        <taxon>eudicotyledons</taxon>
        <taxon>Gunneridae</taxon>
        <taxon>Pentapetalae</taxon>
        <taxon>rosids</taxon>
        <taxon>fabids</taxon>
        <taxon>Rosales</taxon>
        <taxon>Rosaceae</taxon>
        <taxon>Rosoideae</taxon>
        <taxon>Rosoideae incertae sedis</taxon>
        <taxon>Rubus</taxon>
    </lineage>
</organism>
<protein>
    <recommendedName>
        <fullName evidence="6">BHLH domain-containing protein</fullName>
    </recommendedName>
</protein>
<keyword evidence="5" id="KW-0539">Nucleus</keyword>
<proteinExistence type="predicted"/>
<evidence type="ECO:0000256" key="1">
    <source>
        <dbReference type="ARBA" id="ARBA00004123"/>
    </source>
</evidence>
<evidence type="ECO:0000256" key="3">
    <source>
        <dbReference type="ARBA" id="ARBA00023125"/>
    </source>
</evidence>
<dbReference type="Proteomes" id="UP001457282">
    <property type="component" value="Unassembled WGS sequence"/>
</dbReference>
<dbReference type="SUPFAM" id="SSF47459">
    <property type="entry name" value="HLH, helix-loop-helix DNA-binding domain"/>
    <property type="match status" value="1"/>
</dbReference>
<dbReference type="InterPro" id="IPR011598">
    <property type="entry name" value="bHLH_dom"/>
</dbReference>
<keyword evidence="2" id="KW-0805">Transcription regulation</keyword>
<comment type="caution">
    <text evidence="7">The sequence shown here is derived from an EMBL/GenBank/DDBJ whole genome shotgun (WGS) entry which is preliminary data.</text>
</comment>
<accession>A0AAW1X227</accession>
<dbReference type="Pfam" id="PF00010">
    <property type="entry name" value="HLH"/>
    <property type="match status" value="1"/>
</dbReference>
<dbReference type="PROSITE" id="PS50888">
    <property type="entry name" value="BHLH"/>
    <property type="match status" value="1"/>
</dbReference>
<dbReference type="InterPro" id="IPR036638">
    <property type="entry name" value="HLH_DNA-bd_sf"/>
</dbReference>
<reference evidence="7 8" key="1">
    <citation type="journal article" date="2023" name="G3 (Bethesda)">
        <title>A chromosome-length genome assembly and annotation of blackberry (Rubus argutus, cv. 'Hillquist').</title>
        <authorList>
            <person name="Bruna T."/>
            <person name="Aryal R."/>
            <person name="Dudchenko O."/>
            <person name="Sargent D.J."/>
            <person name="Mead D."/>
            <person name="Buti M."/>
            <person name="Cavallini A."/>
            <person name="Hytonen T."/>
            <person name="Andres J."/>
            <person name="Pham M."/>
            <person name="Weisz D."/>
            <person name="Mascagni F."/>
            <person name="Usai G."/>
            <person name="Natali L."/>
            <person name="Bassil N."/>
            <person name="Fernandez G.E."/>
            <person name="Lomsadze A."/>
            <person name="Armour M."/>
            <person name="Olukolu B."/>
            <person name="Poorten T."/>
            <person name="Britton C."/>
            <person name="Davik J."/>
            <person name="Ashrafi H."/>
            <person name="Aiden E.L."/>
            <person name="Borodovsky M."/>
            <person name="Worthington M."/>
        </authorList>
    </citation>
    <scope>NUCLEOTIDE SEQUENCE [LARGE SCALE GENOMIC DNA]</scope>
    <source>
        <strain evidence="7">PI 553951</strain>
    </source>
</reference>